<proteinExistence type="inferred from homology"/>
<dbReference type="InterPro" id="IPR000524">
    <property type="entry name" value="Tscrpt_reg_HTH_GntR"/>
</dbReference>
<evidence type="ECO:0000256" key="1">
    <source>
        <dbReference type="ARBA" id="ARBA00005384"/>
    </source>
</evidence>
<dbReference type="SUPFAM" id="SSF53383">
    <property type="entry name" value="PLP-dependent transferases"/>
    <property type="match status" value="1"/>
</dbReference>
<sequence>MSRVVGRIGARGIAELLGTWNSGRATSTGLHQAVRRLVLDGRLPPGTRLPAEREFAEAIGVSRTLVVRALDLLREEGFAASRQGSGSWVRLPGDRANTDPGGWQPATPDLINLAQATLPAPPELTEALDRARCRFPEHLCGHGYQAFGLPELRERIAESHTRRGLPTSPQQILVTNGAQHGFALVLRALVSPGERVLVEHPTYPNPLQAIRGVGADAVAVPMLAQGWDLDLMAATLQQAMPKLAYLIPDFQNPTGIRMTAQDRERLVAVLRRTRTTAVVDETLIDLDLTGGTPPPPVAAFGEDRVITIGSAGKSFWGGLRLGWVRASEDLVQRLLLDRAAVDLGSPVLEQLLLAELLADPEPVLRRRRAHVAELREALIAELAEQLPTWTFRVPDGGLALWCDLGVPVSSRLAVAAEQHGLRLVPGSRFAVRGTMERYLRLPYTLPVEQQREAVRRLALAAAGFDGAPDPCPWDMAIS</sequence>
<dbReference type="PANTHER" id="PTHR46577:SF1">
    <property type="entry name" value="HTH-TYPE TRANSCRIPTIONAL REGULATORY PROTEIN GABR"/>
    <property type="match status" value="1"/>
</dbReference>
<dbReference type="InterPro" id="IPR051446">
    <property type="entry name" value="HTH_trans_reg/aminotransferase"/>
</dbReference>
<dbReference type="Gene3D" id="3.90.1150.10">
    <property type="entry name" value="Aspartate Aminotransferase, domain 1"/>
    <property type="match status" value="1"/>
</dbReference>
<evidence type="ECO:0000256" key="4">
    <source>
        <dbReference type="ARBA" id="ARBA00023125"/>
    </source>
</evidence>
<dbReference type="InterPro" id="IPR015422">
    <property type="entry name" value="PyrdxlP-dep_Trfase_small"/>
</dbReference>
<dbReference type="Proteomes" id="UP000580474">
    <property type="component" value="Unassembled WGS sequence"/>
</dbReference>
<feature type="domain" description="HTH gntR-type" evidence="6">
    <location>
        <begin position="24"/>
        <end position="92"/>
    </location>
</feature>
<dbReference type="InterPro" id="IPR036388">
    <property type="entry name" value="WH-like_DNA-bd_sf"/>
</dbReference>
<dbReference type="Gene3D" id="3.40.640.10">
    <property type="entry name" value="Type I PLP-dependent aspartate aminotransferase-like (Major domain)"/>
    <property type="match status" value="1"/>
</dbReference>
<dbReference type="InterPro" id="IPR015424">
    <property type="entry name" value="PyrdxlP-dep_Trfase"/>
</dbReference>
<dbReference type="SUPFAM" id="SSF46785">
    <property type="entry name" value="Winged helix' DNA-binding domain"/>
    <property type="match status" value="1"/>
</dbReference>
<dbReference type="EMBL" id="JACHIV010000001">
    <property type="protein sequence ID" value="MBB5072880.1"/>
    <property type="molecule type" value="Genomic_DNA"/>
</dbReference>
<dbReference type="PANTHER" id="PTHR46577">
    <property type="entry name" value="HTH-TYPE TRANSCRIPTIONAL REGULATORY PROTEIN GABR"/>
    <property type="match status" value="1"/>
</dbReference>
<organism evidence="7 8">
    <name type="scientific">Saccharopolyspora gloriosae</name>
    <dbReference type="NCBI Taxonomy" id="455344"/>
    <lineage>
        <taxon>Bacteria</taxon>
        <taxon>Bacillati</taxon>
        <taxon>Actinomycetota</taxon>
        <taxon>Actinomycetes</taxon>
        <taxon>Pseudonocardiales</taxon>
        <taxon>Pseudonocardiaceae</taxon>
        <taxon>Saccharopolyspora</taxon>
    </lineage>
</organism>
<evidence type="ECO:0000313" key="7">
    <source>
        <dbReference type="EMBL" id="MBB5072880.1"/>
    </source>
</evidence>
<comment type="caution">
    <text evidence="7">The sequence shown here is derived from an EMBL/GenBank/DDBJ whole genome shotgun (WGS) entry which is preliminary data.</text>
</comment>
<evidence type="ECO:0000256" key="5">
    <source>
        <dbReference type="ARBA" id="ARBA00023163"/>
    </source>
</evidence>
<dbReference type="Gene3D" id="1.10.10.10">
    <property type="entry name" value="Winged helix-like DNA-binding domain superfamily/Winged helix DNA-binding domain"/>
    <property type="match status" value="1"/>
</dbReference>
<dbReference type="InterPro" id="IPR015421">
    <property type="entry name" value="PyrdxlP-dep_Trfase_major"/>
</dbReference>
<keyword evidence="8" id="KW-1185">Reference proteome</keyword>
<gene>
    <name evidence="7" type="ORF">BJ969_005968</name>
</gene>
<dbReference type="AlphaFoldDB" id="A0A840NLY8"/>
<evidence type="ECO:0000256" key="3">
    <source>
        <dbReference type="ARBA" id="ARBA00023015"/>
    </source>
</evidence>
<keyword evidence="2" id="KW-0663">Pyridoxal phosphate</keyword>
<keyword evidence="4" id="KW-0238">DNA-binding</keyword>
<keyword evidence="3" id="KW-0805">Transcription regulation</keyword>
<dbReference type="GO" id="GO:0003700">
    <property type="term" value="F:DNA-binding transcription factor activity"/>
    <property type="evidence" value="ECO:0007669"/>
    <property type="project" value="InterPro"/>
</dbReference>
<evidence type="ECO:0000256" key="2">
    <source>
        <dbReference type="ARBA" id="ARBA00022898"/>
    </source>
</evidence>
<dbReference type="GO" id="GO:0030170">
    <property type="term" value="F:pyridoxal phosphate binding"/>
    <property type="evidence" value="ECO:0007669"/>
    <property type="project" value="InterPro"/>
</dbReference>
<evidence type="ECO:0000259" key="6">
    <source>
        <dbReference type="PROSITE" id="PS50949"/>
    </source>
</evidence>
<reference evidence="7 8" key="1">
    <citation type="submission" date="2020-08" db="EMBL/GenBank/DDBJ databases">
        <title>Sequencing the genomes of 1000 actinobacteria strains.</title>
        <authorList>
            <person name="Klenk H.-P."/>
        </authorList>
    </citation>
    <scope>NUCLEOTIDE SEQUENCE [LARGE SCALE GENOMIC DNA]</scope>
    <source>
        <strain evidence="7 8">DSM 45582</strain>
    </source>
</reference>
<dbReference type="PRINTS" id="PR00035">
    <property type="entry name" value="HTHGNTR"/>
</dbReference>
<dbReference type="Pfam" id="PF00392">
    <property type="entry name" value="GntR"/>
    <property type="match status" value="1"/>
</dbReference>
<dbReference type="InterPro" id="IPR036390">
    <property type="entry name" value="WH_DNA-bd_sf"/>
</dbReference>
<comment type="similarity">
    <text evidence="1">In the C-terminal section; belongs to the class-I pyridoxal-phosphate-dependent aminotransferase family.</text>
</comment>
<dbReference type="RefSeq" id="WP_184484523.1">
    <property type="nucleotide sequence ID" value="NZ_JACHIV010000001.1"/>
</dbReference>
<dbReference type="PROSITE" id="PS50949">
    <property type="entry name" value="HTH_GNTR"/>
    <property type="match status" value="1"/>
</dbReference>
<dbReference type="SMART" id="SM00345">
    <property type="entry name" value="HTH_GNTR"/>
    <property type="match status" value="1"/>
</dbReference>
<protein>
    <recommendedName>
        <fullName evidence="6">HTH gntR-type domain-containing protein</fullName>
    </recommendedName>
</protein>
<dbReference type="Pfam" id="PF00155">
    <property type="entry name" value="Aminotran_1_2"/>
    <property type="match status" value="1"/>
</dbReference>
<dbReference type="InterPro" id="IPR004839">
    <property type="entry name" value="Aminotransferase_I/II_large"/>
</dbReference>
<dbReference type="CDD" id="cd07377">
    <property type="entry name" value="WHTH_GntR"/>
    <property type="match status" value="1"/>
</dbReference>
<accession>A0A840NLY8</accession>
<keyword evidence="5" id="KW-0804">Transcription</keyword>
<dbReference type="CDD" id="cd00609">
    <property type="entry name" value="AAT_like"/>
    <property type="match status" value="1"/>
</dbReference>
<evidence type="ECO:0000313" key="8">
    <source>
        <dbReference type="Proteomes" id="UP000580474"/>
    </source>
</evidence>
<name>A0A840NLY8_9PSEU</name>
<dbReference type="GO" id="GO:0003677">
    <property type="term" value="F:DNA binding"/>
    <property type="evidence" value="ECO:0007669"/>
    <property type="project" value="UniProtKB-KW"/>
</dbReference>